<protein>
    <recommendedName>
        <fullName evidence="3">SRPBCC family protein</fullName>
    </recommendedName>
</protein>
<dbReference type="CDD" id="cd07821">
    <property type="entry name" value="PYR_PYL_RCAR_like"/>
    <property type="match status" value="1"/>
</dbReference>
<dbReference type="RefSeq" id="WP_152215878.1">
    <property type="nucleotide sequence ID" value="NZ_JBAQYD010000107.1"/>
</dbReference>
<keyword evidence="2" id="KW-1185">Reference proteome</keyword>
<reference evidence="1 2" key="1">
    <citation type="submission" date="2019-09" db="EMBL/GenBank/DDBJ databases">
        <title>Parvibaculum sedimenti sp. nov., isolated from sediment.</title>
        <authorList>
            <person name="Wang Y."/>
        </authorList>
    </citation>
    <scope>NUCLEOTIDE SEQUENCE [LARGE SCALE GENOMIC DNA]</scope>
    <source>
        <strain evidence="1 2">HXT-9</strain>
    </source>
</reference>
<name>A0A6N6VN57_9HYPH</name>
<evidence type="ECO:0008006" key="3">
    <source>
        <dbReference type="Google" id="ProtNLM"/>
    </source>
</evidence>
<evidence type="ECO:0000313" key="1">
    <source>
        <dbReference type="EMBL" id="KAB7740514.1"/>
    </source>
</evidence>
<dbReference type="EMBL" id="WESC01000006">
    <property type="protein sequence ID" value="KAB7740514.1"/>
    <property type="molecule type" value="Genomic_DNA"/>
</dbReference>
<proteinExistence type="predicted"/>
<sequence length="137" mass="15492">MHELVTYEDISLPADAVWAVIGDFVRIDKWAKLVTDAKLEETPEGKFRVLTLQNGQSFRERLVDEGPHHYTYTLPRAGMKTYLSTVSVRPVSDSSSRIELIIRFELEDEASLDEQTAQMTAFCRSNLKAMKRALGAA</sequence>
<evidence type="ECO:0000313" key="2">
    <source>
        <dbReference type="Proteomes" id="UP000468901"/>
    </source>
</evidence>
<dbReference type="Pfam" id="PF10604">
    <property type="entry name" value="Polyketide_cyc2"/>
    <property type="match status" value="1"/>
</dbReference>
<dbReference type="Gene3D" id="3.30.530.20">
    <property type="match status" value="1"/>
</dbReference>
<dbReference type="PANTHER" id="PTHR39332">
    <property type="entry name" value="BLL4707 PROTEIN"/>
    <property type="match status" value="1"/>
</dbReference>
<dbReference type="Proteomes" id="UP000468901">
    <property type="component" value="Unassembled WGS sequence"/>
</dbReference>
<accession>A0A6N6VN57</accession>
<comment type="caution">
    <text evidence="1">The sequence shown here is derived from an EMBL/GenBank/DDBJ whole genome shotgun (WGS) entry which is preliminary data.</text>
</comment>
<dbReference type="InterPro" id="IPR023393">
    <property type="entry name" value="START-like_dom_sf"/>
</dbReference>
<dbReference type="InterPro" id="IPR019587">
    <property type="entry name" value="Polyketide_cyclase/dehydratase"/>
</dbReference>
<organism evidence="1 2">
    <name type="scientific">Parvibaculum sedimenti</name>
    <dbReference type="NCBI Taxonomy" id="2608632"/>
    <lineage>
        <taxon>Bacteria</taxon>
        <taxon>Pseudomonadati</taxon>
        <taxon>Pseudomonadota</taxon>
        <taxon>Alphaproteobacteria</taxon>
        <taxon>Hyphomicrobiales</taxon>
        <taxon>Parvibaculaceae</taxon>
        <taxon>Parvibaculum</taxon>
    </lineage>
</organism>
<gene>
    <name evidence="1" type="ORF">F2P47_08265</name>
</gene>
<dbReference type="PANTHER" id="PTHR39332:SF7">
    <property type="entry name" value="SRPBCC FAMILY PROTEIN"/>
    <property type="match status" value="1"/>
</dbReference>
<dbReference type="SUPFAM" id="SSF55961">
    <property type="entry name" value="Bet v1-like"/>
    <property type="match status" value="1"/>
</dbReference>
<dbReference type="AlphaFoldDB" id="A0A6N6VN57"/>